<evidence type="ECO:0000313" key="3">
    <source>
        <dbReference type="Proteomes" id="UP000544110"/>
    </source>
</evidence>
<dbReference type="SFLD" id="SFLDG01140">
    <property type="entry name" value="C2.B:_Phosphomannomutase_and_P"/>
    <property type="match status" value="1"/>
</dbReference>
<dbReference type="CDD" id="cd07518">
    <property type="entry name" value="HAD_YbiV-Like"/>
    <property type="match status" value="1"/>
</dbReference>
<evidence type="ECO:0008006" key="4">
    <source>
        <dbReference type="Google" id="ProtNLM"/>
    </source>
</evidence>
<evidence type="ECO:0000313" key="2">
    <source>
        <dbReference type="EMBL" id="NYG54328.1"/>
    </source>
</evidence>
<dbReference type="GO" id="GO:0005829">
    <property type="term" value="C:cytosol"/>
    <property type="evidence" value="ECO:0007669"/>
    <property type="project" value="TreeGrafter"/>
</dbReference>
<dbReference type="NCBIfam" id="TIGR01484">
    <property type="entry name" value="HAD-SF-IIB"/>
    <property type="match status" value="1"/>
</dbReference>
<dbReference type="RefSeq" id="WP_218848700.1">
    <property type="nucleotide sequence ID" value="NZ_JACCAC010000001.1"/>
</dbReference>
<accession>A0A7Y9UJK1</accession>
<dbReference type="Pfam" id="PF08282">
    <property type="entry name" value="Hydrolase_3"/>
    <property type="match status" value="1"/>
</dbReference>
<sequence>MSTSTSRPTGTRLPEPRLPEGPVDLGLVVVDMDGTLLDGEGRVPDGLWPLLERLRARDVVFAPASGRQLATLQATFDRLGDDLVVIAENGAFVVRGDEEVSSTVLDHAVVHEVVRAMREHAAGGHDVGVVVCGKRSAYVESADPHFREQAGRYYARLEQVADLVAVDDEVLKVAVFDPTAVAEHTAPALERFRTTHQVVVSGHHWVDVMDAATSKGVALRRLQETLGVGPERTAAFGDYLNDLEMVGEAEHSVAVANAHPEVLAAARWVAPSNLERGVLVALETMLGEVSRRA</sequence>
<feature type="region of interest" description="Disordered" evidence="1">
    <location>
        <begin position="1"/>
        <end position="20"/>
    </location>
</feature>
<dbReference type="EMBL" id="JACCAC010000001">
    <property type="protein sequence ID" value="NYG54328.1"/>
    <property type="molecule type" value="Genomic_DNA"/>
</dbReference>
<dbReference type="NCBIfam" id="TIGR00099">
    <property type="entry name" value="Cof-subfamily"/>
    <property type="match status" value="1"/>
</dbReference>
<dbReference type="InterPro" id="IPR000150">
    <property type="entry name" value="Cof"/>
</dbReference>
<reference evidence="2 3" key="1">
    <citation type="submission" date="2020-07" db="EMBL/GenBank/DDBJ databases">
        <title>Sequencing the genomes of 1000 actinobacteria strains.</title>
        <authorList>
            <person name="Klenk H.-P."/>
        </authorList>
    </citation>
    <scope>NUCLEOTIDE SEQUENCE [LARGE SCALE GENOMIC DNA]</scope>
    <source>
        <strain evidence="2 3">DSM 24552</strain>
    </source>
</reference>
<dbReference type="Gene3D" id="3.40.50.1000">
    <property type="entry name" value="HAD superfamily/HAD-like"/>
    <property type="match status" value="1"/>
</dbReference>
<comment type="caution">
    <text evidence="2">The sequence shown here is derived from an EMBL/GenBank/DDBJ whole genome shotgun (WGS) entry which is preliminary data.</text>
</comment>
<dbReference type="PANTHER" id="PTHR10000:SF53">
    <property type="entry name" value="5-AMINO-6-(5-PHOSPHO-D-RIBITYLAMINO)URACIL PHOSPHATASE YBJI-RELATED"/>
    <property type="match status" value="1"/>
</dbReference>
<dbReference type="GO" id="GO:0000287">
    <property type="term" value="F:magnesium ion binding"/>
    <property type="evidence" value="ECO:0007669"/>
    <property type="project" value="TreeGrafter"/>
</dbReference>
<dbReference type="Gene3D" id="3.30.1240.10">
    <property type="match status" value="1"/>
</dbReference>
<gene>
    <name evidence="2" type="ORF">BJ989_000632</name>
</gene>
<dbReference type="PANTHER" id="PTHR10000">
    <property type="entry name" value="PHOSPHOSERINE PHOSPHATASE"/>
    <property type="match status" value="1"/>
</dbReference>
<dbReference type="GO" id="GO:0016791">
    <property type="term" value="F:phosphatase activity"/>
    <property type="evidence" value="ECO:0007669"/>
    <property type="project" value="TreeGrafter"/>
</dbReference>
<dbReference type="InterPro" id="IPR036412">
    <property type="entry name" value="HAD-like_sf"/>
</dbReference>
<proteinExistence type="predicted"/>
<dbReference type="InterPro" id="IPR023214">
    <property type="entry name" value="HAD_sf"/>
</dbReference>
<evidence type="ECO:0000256" key="1">
    <source>
        <dbReference type="SAM" id="MobiDB-lite"/>
    </source>
</evidence>
<protein>
    <recommendedName>
        <fullName evidence="4">HAD family hydrolase</fullName>
    </recommendedName>
</protein>
<dbReference type="SFLD" id="SFLDS00003">
    <property type="entry name" value="Haloacid_Dehalogenase"/>
    <property type="match status" value="1"/>
</dbReference>
<dbReference type="Proteomes" id="UP000544110">
    <property type="component" value="Unassembled WGS sequence"/>
</dbReference>
<keyword evidence="3" id="KW-1185">Reference proteome</keyword>
<dbReference type="AlphaFoldDB" id="A0A7Y9UJK1"/>
<organism evidence="2 3">
    <name type="scientific">Nocardioides perillae</name>
    <dbReference type="NCBI Taxonomy" id="1119534"/>
    <lineage>
        <taxon>Bacteria</taxon>
        <taxon>Bacillati</taxon>
        <taxon>Actinomycetota</taxon>
        <taxon>Actinomycetes</taxon>
        <taxon>Propionibacteriales</taxon>
        <taxon>Nocardioidaceae</taxon>
        <taxon>Nocardioides</taxon>
    </lineage>
</organism>
<dbReference type="SUPFAM" id="SSF56784">
    <property type="entry name" value="HAD-like"/>
    <property type="match status" value="1"/>
</dbReference>
<dbReference type="InterPro" id="IPR006379">
    <property type="entry name" value="HAD-SF_hydro_IIB"/>
</dbReference>
<name>A0A7Y9UJK1_9ACTN</name>